<organism evidence="4 5">
    <name type="scientific">Nocardia stercoris</name>
    <dbReference type="NCBI Taxonomy" id="2483361"/>
    <lineage>
        <taxon>Bacteria</taxon>
        <taxon>Bacillati</taxon>
        <taxon>Actinomycetota</taxon>
        <taxon>Actinomycetes</taxon>
        <taxon>Mycobacteriales</taxon>
        <taxon>Nocardiaceae</taxon>
        <taxon>Nocardia</taxon>
    </lineage>
</organism>
<dbReference type="CDD" id="cd05263">
    <property type="entry name" value="MupV_like_SDR_e"/>
    <property type="match status" value="1"/>
</dbReference>
<name>A0A3M2L6M5_9NOCA</name>
<dbReference type="OrthoDB" id="9810734at2"/>
<dbReference type="InterPro" id="IPR013120">
    <property type="entry name" value="FAR_NAD-bd"/>
</dbReference>
<dbReference type="GO" id="GO:0016491">
    <property type="term" value="F:oxidoreductase activity"/>
    <property type="evidence" value="ECO:0007669"/>
    <property type="project" value="UniProtKB-KW"/>
</dbReference>
<dbReference type="CDD" id="cd05233">
    <property type="entry name" value="SDR_c"/>
    <property type="match status" value="1"/>
</dbReference>
<dbReference type="SUPFAM" id="SSF51735">
    <property type="entry name" value="NAD(P)-binding Rossmann-fold domains"/>
    <property type="match status" value="2"/>
</dbReference>
<dbReference type="PANTHER" id="PTHR44196">
    <property type="entry name" value="DEHYDROGENASE/REDUCTASE SDR FAMILY MEMBER 7B"/>
    <property type="match status" value="1"/>
</dbReference>
<dbReference type="SMART" id="SM00822">
    <property type="entry name" value="PKS_KR"/>
    <property type="match status" value="1"/>
</dbReference>
<dbReference type="InterPro" id="IPR036291">
    <property type="entry name" value="NAD(P)-bd_dom_sf"/>
</dbReference>
<evidence type="ECO:0000256" key="2">
    <source>
        <dbReference type="ARBA" id="ARBA00023002"/>
    </source>
</evidence>
<dbReference type="Gene3D" id="3.40.50.720">
    <property type="entry name" value="NAD(P)-binding Rossmann-like Domain"/>
    <property type="match status" value="2"/>
</dbReference>
<dbReference type="InterPro" id="IPR002347">
    <property type="entry name" value="SDR_fam"/>
</dbReference>
<keyword evidence="2" id="KW-0560">Oxidoreductase</keyword>
<gene>
    <name evidence="4" type="ORF">EBN03_14350</name>
</gene>
<reference evidence="4 5" key="1">
    <citation type="submission" date="2018-10" db="EMBL/GenBank/DDBJ databases">
        <title>Isolation from cow dung.</title>
        <authorList>
            <person name="Ling L."/>
        </authorList>
    </citation>
    <scope>NUCLEOTIDE SEQUENCE [LARGE SCALE GENOMIC DNA]</scope>
    <source>
        <strain evidence="4 5">NEAU-LL90</strain>
    </source>
</reference>
<dbReference type="RefSeq" id="WP_122188524.1">
    <property type="nucleotide sequence ID" value="NZ_RFFH01000005.1"/>
</dbReference>
<dbReference type="GO" id="GO:0016020">
    <property type="term" value="C:membrane"/>
    <property type="evidence" value="ECO:0007669"/>
    <property type="project" value="TreeGrafter"/>
</dbReference>
<dbReference type="NCBIfam" id="NF005539">
    <property type="entry name" value="PRK07201.1"/>
    <property type="match status" value="1"/>
</dbReference>
<comment type="similarity">
    <text evidence="1">Belongs to the short-chain dehydrogenases/reductases (SDR) family.</text>
</comment>
<dbReference type="InterPro" id="IPR020904">
    <property type="entry name" value="Sc_DH/Rdtase_CS"/>
</dbReference>
<dbReference type="Proteomes" id="UP000279275">
    <property type="component" value="Unassembled WGS sequence"/>
</dbReference>
<proteinExistence type="inferred from homology"/>
<dbReference type="InterPro" id="IPR057313">
    <property type="entry name" value="Maqu_2507-like"/>
</dbReference>
<keyword evidence="5" id="KW-1185">Reference proteome</keyword>
<feature type="domain" description="Ketoreductase" evidence="3">
    <location>
        <begin position="365"/>
        <end position="537"/>
    </location>
</feature>
<dbReference type="PANTHER" id="PTHR44196:SF1">
    <property type="entry name" value="DEHYDROGENASE_REDUCTASE SDR FAMILY MEMBER 7B"/>
    <property type="match status" value="1"/>
</dbReference>
<dbReference type="Pfam" id="PF00106">
    <property type="entry name" value="adh_short"/>
    <property type="match status" value="1"/>
</dbReference>
<accession>A0A3M2L6M5</accession>
<protein>
    <submittedName>
        <fullName evidence="4">SDR family oxidoreductase</fullName>
    </submittedName>
</protein>
<dbReference type="PRINTS" id="PR00080">
    <property type="entry name" value="SDRFAMILY"/>
</dbReference>
<dbReference type="PRINTS" id="PR00081">
    <property type="entry name" value="GDHRDH"/>
</dbReference>
<evidence type="ECO:0000313" key="4">
    <source>
        <dbReference type="EMBL" id="RMI32183.1"/>
    </source>
</evidence>
<evidence type="ECO:0000256" key="1">
    <source>
        <dbReference type="ARBA" id="ARBA00006484"/>
    </source>
</evidence>
<dbReference type="Pfam" id="PF07993">
    <property type="entry name" value="NAD_binding_4"/>
    <property type="match status" value="1"/>
</dbReference>
<evidence type="ECO:0000259" key="3">
    <source>
        <dbReference type="SMART" id="SM00822"/>
    </source>
</evidence>
<comment type="caution">
    <text evidence="4">The sequence shown here is derived from an EMBL/GenBank/DDBJ whole genome shotgun (WGS) entry which is preliminary data.</text>
</comment>
<sequence>MVSYVVTGGTGFLGRRVVAGLLADDPHAVVHVLVREASVAKLDELAATWGATDRVFALVGDLTSPDLGLADTPPAADHVVHLGAVYDMTASEESARAANVDGTTAVIALARTLGARLHHVSSVAVAGDYTGLWFEHDFDLGQNLTSPYHRTKFEAERLVRESPDLSWRIYRPAIIVGDSRTGEMDKIDGPYYFFPAIARMAALPSELPLPLPNPGTTNIVPVDWVAAAMVRLITTAGLEGRTFHLTDPRQQQFTDVYRAFARAAGAPTGIGTLPGSRAALRLLGRVPGTTAARDLVLRGNGIPAEVAPHLTFNARFVSDSTQVYLSGLEVPPLESYADKLWNYWREHLDPDRARRHRDGDPLRDRVVLITGASSGIGLATAHAVAARGATVLMVARNPEDLSAAAAEVRADGGAAQEYSCDITDEKAVELLVKQVLADHGRVDYVVNNAGRSIRRSVLASTDRMHDFERTMAVNYFGAVRLILALLPAMRERRFGHFVNISSIAVQTKVPRFAAYVASKSALDTFSDVAAVENADAGITFTSVRMPLVRTPMIAPTEAYRSIPVHSPEQAAQLVVRALEDRPARIDTPIGTFAQFLETVLPSVRKTVLQQGFRLSGDSAAARGERPAAASAPLERPGALQRLAPLVQPLMSLPAPAAQLTNVIPGLSW</sequence>
<dbReference type="PROSITE" id="PS00061">
    <property type="entry name" value="ADH_SHORT"/>
    <property type="match status" value="1"/>
</dbReference>
<evidence type="ECO:0000313" key="5">
    <source>
        <dbReference type="Proteomes" id="UP000279275"/>
    </source>
</evidence>
<dbReference type="AlphaFoldDB" id="A0A3M2L6M5"/>
<dbReference type="InterPro" id="IPR057326">
    <property type="entry name" value="KR_dom"/>
</dbReference>
<dbReference type="EMBL" id="RFFH01000005">
    <property type="protein sequence ID" value="RMI32183.1"/>
    <property type="molecule type" value="Genomic_DNA"/>
</dbReference>